<accession>V6KCP9</accession>
<reference evidence="3 4" key="1">
    <citation type="journal article" date="2014" name="Genome Announc.">
        <title>Draft Genome Sequence of Streptomyces roseochromogenes subsp. oscitans DS 12.976, Producer of the Aminocoumarin Antibiotic Clorobiocin.</title>
        <authorList>
            <person name="Ruckert C."/>
            <person name="Kalinowski J."/>
            <person name="Heide L."/>
            <person name="Apel A.K."/>
        </authorList>
    </citation>
    <scope>NUCLEOTIDE SEQUENCE [LARGE SCALE GENOMIC DNA]</scope>
    <source>
        <strain evidence="3 4">DS 12.976</strain>
    </source>
</reference>
<dbReference type="EMBL" id="AWQX01000170">
    <property type="protein sequence ID" value="EST29945.1"/>
    <property type="molecule type" value="Genomic_DNA"/>
</dbReference>
<feature type="transmembrane region" description="Helical" evidence="2">
    <location>
        <begin position="49"/>
        <end position="67"/>
    </location>
</feature>
<evidence type="ECO:0000256" key="1">
    <source>
        <dbReference type="SAM" id="MobiDB-lite"/>
    </source>
</evidence>
<feature type="region of interest" description="Disordered" evidence="1">
    <location>
        <begin position="1"/>
        <end position="21"/>
    </location>
</feature>
<evidence type="ECO:0000256" key="2">
    <source>
        <dbReference type="SAM" id="Phobius"/>
    </source>
</evidence>
<evidence type="ECO:0000313" key="4">
    <source>
        <dbReference type="Proteomes" id="UP000017984"/>
    </source>
</evidence>
<evidence type="ECO:0000313" key="3">
    <source>
        <dbReference type="EMBL" id="EST29945.1"/>
    </source>
</evidence>
<dbReference type="HOGENOM" id="CLU_1659788_0_0_11"/>
<keyword evidence="2" id="KW-0812">Transmembrane</keyword>
<gene>
    <name evidence="3" type="ORF">M878_19520</name>
</gene>
<proteinExistence type="predicted"/>
<dbReference type="Proteomes" id="UP000017984">
    <property type="component" value="Chromosome"/>
</dbReference>
<feature type="transmembrane region" description="Helical" evidence="2">
    <location>
        <begin position="79"/>
        <end position="97"/>
    </location>
</feature>
<keyword evidence="2" id="KW-0472">Membrane</keyword>
<feature type="transmembrane region" description="Helical" evidence="2">
    <location>
        <begin position="113"/>
        <end position="131"/>
    </location>
</feature>
<sequence>MVQAIGQDSAHQEQPGGAAPAHATDQAVLMGTALVAAFTVNNDHSNWDFSDFMVGSALVLILAAYYRPQRPRQRWERQLKAGAFASVAALCLCVMLGCPESLMFGGDTTDTRLVPIGWCVFTAALYLLHFIQHGSGGVTRRLTGLHGVGRLSRIVVRGR</sequence>
<organism evidence="3 4">
    <name type="scientific">Streptomyces roseochromogenus subsp. oscitans DS 12.976</name>
    <dbReference type="NCBI Taxonomy" id="1352936"/>
    <lineage>
        <taxon>Bacteria</taxon>
        <taxon>Bacillati</taxon>
        <taxon>Actinomycetota</taxon>
        <taxon>Actinomycetes</taxon>
        <taxon>Kitasatosporales</taxon>
        <taxon>Streptomycetaceae</taxon>
        <taxon>Streptomyces</taxon>
    </lineage>
</organism>
<protein>
    <submittedName>
        <fullName evidence="3">Uncharacterized protein</fullName>
    </submittedName>
</protein>
<keyword evidence="4" id="KW-1185">Reference proteome</keyword>
<dbReference type="RefSeq" id="WP_023547842.1">
    <property type="nucleotide sequence ID" value="NZ_CM002285.1"/>
</dbReference>
<dbReference type="AlphaFoldDB" id="V6KCP9"/>
<keyword evidence="2" id="KW-1133">Transmembrane helix</keyword>
<comment type="caution">
    <text evidence="3">The sequence shown here is derived from an EMBL/GenBank/DDBJ whole genome shotgun (WGS) entry which is preliminary data.</text>
</comment>
<name>V6KCP9_STRRC</name>
<dbReference type="PATRIC" id="fig|1352936.5.peg.4092"/>